<dbReference type="Gene3D" id="1.10.10.60">
    <property type="entry name" value="Homeodomain-like"/>
    <property type="match status" value="1"/>
</dbReference>
<keyword evidence="1" id="KW-0805">Transcription regulation</keyword>
<dbReference type="PANTHER" id="PTHR46796">
    <property type="entry name" value="HTH-TYPE TRANSCRIPTIONAL ACTIVATOR RHAS-RELATED"/>
    <property type="match status" value="1"/>
</dbReference>
<dbReference type="InterPro" id="IPR050204">
    <property type="entry name" value="AraC_XylS_family_regulators"/>
</dbReference>
<dbReference type="EMBL" id="RAVZ01000135">
    <property type="protein sequence ID" value="RKG85359.1"/>
    <property type="molecule type" value="Genomic_DNA"/>
</dbReference>
<evidence type="ECO:0000256" key="4">
    <source>
        <dbReference type="SAM" id="MobiDB-lite"/>
    </source>
</evidence>
<reference evidence="7" key="1">
    <citation type="submission" date="2018-09" db="EMBL/GenBank/DDBJ databases">
        <authorList>
            <person name="Livingstone P.G."/>
            <person name="Whitworth D.E."/>
        </authorList>
    </citation>
    <scope>NUCLEOTIDE SEQUENCE [LARGE SCALE GENOMIC DNA]</scope>
    <source>
        <strain evidence="7">CA054A</strain>
    </source>
</reference>
<dbReference type="PANTHER" id="PTHR46796:SF15">
    <property type="entry name" value="BLL1074 PROTEIN"/>
    <property type="match status" value="1"/>
</dbReference>
<evidence type="ECO:0000313" key="7">
    <source>
        <dbReference type="Proteomes" id="UP000268094"/>
    </source>
</evidence>
<keyword evidence="2" id="KW-0238">DNA-binding</keyword>
<organism evidence="6 7">
    <name type="scientific">Corallococcus terminator</name>
    <dbReference type="NCBI Taxonomy" id="2316733"/>
    <lineage>
        <taxon>Bacteria</taxon>
        <taxon>Pseudomonadati</taxon>
        <taxon>Myxococcota</taxon>
        <taxon>Myxococcia</taxon>
        <taxon>Myxococcales</taxon>
        <taxon>Cystobacterineae</taxon>
        <taxon>Myxococcaceae</taxon>
        <taxon>Corallococcus</taxon>
    </lineage>
</organism>
<evidence type="ECO:0000256" key="2">
    <source>
        <dbReference type="ARBA" id="ARBA00023125"/>
    </source>
</evidence>
<feature type="region of interest" description="Disordered" evidence="4">
    <location>
        <begin position="280"/>
        <end position="302"/>
    </location>
</feature>
<feature type="domain" description="HTH araC/xylS-type" evidence="5">
    <location>
        <begin position="171"/>
        <end position="273"/>
    </location>
</feature>
<dbReference type="Pfam" id="PF12833">
    <property type="entry name" value="HTH_18"/>
    <property type="match status" value="1"/>
</dbReference>
<evidence type="ECO:0000259" key="5">
    <source>
        <dbReference type="PROSITE" id="PS01124"/>
    </source>
</evidence>
<dbReference type="AlphaFoldDB" id="A0A3A8IPH3"/>
<dbReference type="InterPro" id="IPR018060">
    <property type="entry name" value="HTH_AraC"/>
</dbReference>
<protein>
    <submittedName>
        <fullName evidence="6">AraC family transcriptional regulator</fullName>
    </submittedName>
</protein>
<keyword evidence="7" id="KW-1185">Reference proteome</keyword>
<dbReference type="SUPFAM" id="SSF46689">
    <property type="entry name" value="Homeodomain-like"/>
    <property type="match status" value="1"/>
</dbReference>
<comment type="caution">
    <text evidence="6">The sequence shown here is derived from an EMBL/GenBank/DDBJ whole genome shotgun (WGS) entry which is preliminary data.</text>
</comment>
<evidence type="ECO:0000256" key="1">
    <source>
        <dbReference type="ARBA" id="ARBA00023015"/>
    </source>
</evidence>
<proteinExistence type="predicted"/>
<dbReference type="SMART" id="SM00342">
    <property type="entry name" value="HTH_ARAC"/>
    <property type="match status" value="1"/>
</dbReference>
<dbReference type="InterPro" id="IPR009057">
    <property type="entry name" value="Homeodomain-like_sf"/>
</dbReference>
<evidence type="ECO:0000256" key="3">
    <source>
        <dbReference type="ARBA" id="ARBA00023163"/>
    </source>
</evidence>
<dbReference type="Proteomes" id="UP000268094">
    <property type="component" value="Unassembled WGS sequence"/>
</dbReference>
<gene>
    <name evidence="6" type="ORF">D7V88_20075</name>
</gene>
<keyword evidence="3" id="KW-0804">Transcription</keyword>
<dbReference type="RefSeq" id="WP_120542259.1">
    <property type="nucleotide sequence ID" value="NZ_RAVZ01000135.1"/>
</dbReference>
<sequence length="302" mass="33657">MHSIRVVRHASERGGWEMALAEPPAHLAGLVRDYCGYREATAAPLRRQELPGVQVVLILEFGPLLKHLDDAGRVTRHRSGFTAGLDERWSTTEHDGVSHGLQVNLTPLGARRVFGLPMHELSNRVVGLEDLWGLEARRLVEQLAEAPGWAARFAHVDAFLTRRLERGPEVEAGVRWAVERIHHAGGNLDIAALARELGRSHKHLIHQFHEHVGLPPRRLARLLRFDRAVQRLKAGGPVRWAELAVELGYFDQAHLHRDFRQFTGGPPSALLRRTLPDAGGFESGAQVKSVQEPAWGDGQDAR</sequence>
<dbReference type="GO" id="GO:0003700">
    <property type="term" value="F:DNA-binding transcription factor activity"/>
    <property type="evidence" value="ECO:0007669"/>
    <property type="project" value="InterPro"/>
</dbReference>
<evidence type="ECO:0000313" key="6">
    <source>
        <dbReference type="EMBL" id="RKG85359.1"/>
    </source>
</evidence>
<dbReference type="OrthoDB" id="112032at2"/>
<dbReference type="PROSITE" id="PS01124">
    <property type="entry name" value="HTH_ARAC_FAMILY_2"/>
    <property type="match status" value="1"/>
</dbReference>
<dbReference type="GO" id="GO:0043565">
    <property type="term" value="F:sequence-specific DNA binding"/>
    <property type="evidence" value="ECO:0007669"/>
    <property type="project" value="InterPro"/>
</dbReference>
<name>A0A3A8IPH3_9BACT</name>
<accession>A0A3A8IPH3</accession>